<keyword evidence="4 10" id="KW-0812">Transmembrane</keyword>
<feature type="transmembrane region" description="Helical" evidence="10">
    <location>
        <begin position="289"/>
        <end position="307"/>
    </location>
</feature>
<accession>A0A0J8DFA6</accession>
<organism evidence="13 14">
    <name type="scientific">Clostridium cylindrosporum DSM 605</name>
    <dbReference type="NCBI Taxonomy" id="1121307"/>
    <lineage>
        <taxon>Bacteria</taxon>
        <taxon>Bacillati</taxon>
        <taxon>Bacillota</taxon>
        <taxon>Clostridia</taxon>
        <taxon>Eubacteriales</taxon>
        <taxon>Clostridiaceae</taxon>
        <taxon>Clostridium</taxon>
    </lineage>
</organism>
<evidence type="ECO:0000256" key="3">
    <source>
        <dbReference type="ARBA" id="ARBA00022500"/>
    </source>
</evidence>
<feature type="domain" description="Methyl-accepting transducer" evidence="11">
    <location>
        <begin position="383"/>
        <end position="633"/>
    </location>
</feature>
<sequence>MLKIQFKSLSRQMLLSIILLITIVCLGIAIISNIISKNAIIKTVNTDLPEIADQASKTIEAEINQQLKVLELFSLNPTLGDEKAPINIKMELLNKEKTRSGHLDMAIVDAAGNGINTSGDTFNSKGQIGYEKAISGTPNVSDPLISKANGKLIVIYSVPIIKNGSLVGVLQSVRSGDALSAYTSSINLGKTGKAYIISKDGTLIASENKDLVMSQSNNIKNSEKDSSLKEIADIEKEMVSGKKSAAKYKSNGVEHYIGYSPIKSAGWSLGIDVESSEVLASITTLTKSIVVVSILFIIIGAAIAYLISKSITKPINNSVSELETIANGDLTGEISDKLLSRKDEIGSMVKAINTMKESILHMLHDVEGSSSSIDQQINTIHGISQELASSSEDITVATNDVAKGNTEQAGDLVDITSIIEDFSNKLSDMIDLIKNVDTSTVDIKNMADNSSIDMDNLVISIKNVNEVFRDLIIKTKNVEENILKINTITNLINQISDQTNLLALNAAIEAARAGEAGRGFSVVADEIRKLAEQSKTSSVNISSLIEQISTDTERMANATDIVNTELSAQEENIYTAIESFKTITQAVDDITPKMHEANKSIAHLNESKEVILSKVEGASAIAEEVSASSEEIAASTADMGTSAKNIEDSLALLSDMSQKLMNNVTKFKIN</sequence>
<dbReference type="AlphaFoldDB" id="A0A0J8DFA6"/>
<dbReference type="CDD" id="cd18773">
    <property type="entry name" value="PDC1_HK_sensor"/>
    <property type="match status" value="1"/>
</dbReference>
<evidence type="ECO:0000256" key="8">
    <source>
        <dbReference type="ARBA" id="ARBA00029447"/>
    </source>
</evidence>
<keyword evidence="14" id="KW-1185">Reference proteome</keyword>
<evidence type="ECO:0000259" key="12">
    <source>
        <dbReference type="PROSITE" id="PS50885"/>
    </source>
</evidence>
<keyword evidence="6 10" id="KW-0472">Membrane</keyword>
<evidence type="ECO:0000313" key="14">
    <source>
        <dbReference type="Proteomes" id="UP000036756"/>
    </source>
</evidence>
<dbReference type="OrthoDB" id="597657at2"/>
<dbReference type="STRING" id="1121307.CLCY_5c01730"/>
<gene>
    <name evidence="13" type="primary">mcpC</name>
    <name evidence="13" type="ORF">CLCY_5c01730</name>
</gene>
<keyword evidence="5 10" id="KW-1133">Transmembrane helix</keyword>
<evidence type="ECO:0000256" key="5">
    <source>
        <dbReference type="ARBA" id="ARBA00022989"/>
    </source>
</evidence>
<keyword evidence="3" id="KW-0145">Chemotaxis</keyword>
<evidence type="ECO:0000256" key="9">
    <source>
        <dbReference type="PROSITE-ProRule" id="PRU00284"/>
    </source>
</evidence>
<dbReference type="GO" id="GO:0005886">
    <property type="term" value="C:plasma membrane"/>
    <property type="evidence" value="ECO:0007669"/>
    <property type="project" value="UniProtKB-SubCell"/>
</dbReference>
<name>A0A0J8DFA6_CLOCY</name>
<evidence type="ECO:0000256" key="6">
    <source>
        <dbReference type="ARBA" id="ARBA00023136"/>
    </source>
</evidence>
<dbReference type="Proteomes" id="UP000036756">
    <property type="component" value="Unassembled WGS sequence"/>
</dbReference>
<dbReference type="CDD" id="cd12912">
    <property type="entry name" value="PDC2_MCP_like"/>
    <property type="match status" value="1"/>
</dbReference>
<feature type="domain" description="HAMP" evidence="12">
    <location>
        <begin position="309"/>
        <end position="364"/>
    </location>
</feature>
<comment type="subcellular location">
    <subcellularLocation>
        <location evidence="1">Cell membrane</location>
        <topology evidence="1">Multi-pass membrane protein</topology>
    </subcellularLocation>
</comment>
<dbReference type="Gene3D" id="6.10.340.10">
    <property type="match status" value="1"/>
</dbReference>
<dbReference type="PROSITE" id="PS50111">
    <property type="entry name" value="CHEMOTAXIS_TRANSDUC_2"/>
    <property type="match status" value="1"/>
</dbReference>
<dbReference type="EMBL" id="LFVU01000004">
    <property type="protein sequence ID" value="KMT22934.1"/>
    <property type="molecule type" value="Genomic_DNA"/>
</dbReference>
<dbReference type="InterPro" id="IPR003660">
    <property type="entry name" value="HAMP_dom"/>
</dbReference>
<evidence type="ECO:0000256" key="10">
    <source>
        <dbReference type="SAM" id="Phobius"/>
    </source>
</evidence>
<dbReference type="GO" id="GO:0006935">
    <property type="term" value="P:chemotaxis"/>
    <property type="evidence" value="ECO:0007669"/>
    <property type="project" value="UniProtKB-KW"/>
</dbReference>
<comment type="caution">
    <text evidence="13">The sequence shown here is derived from an EMBL/GenBank/DDBJ whole genome shotgun (WGS) entry which is preliminary data.</text>
</comment>
<dbReference type="RefSeq" id="WP_152668080.1">
    <property type="nucleotide sequence ID" value="NZ_LFVU01000004.1"/>
</dbReference>
<dbReference type="PATRIC" id="fig|1121307.3.peg.2111"/>
<feature type="transmembrane region" description="Helical" evidence="10">
    <location>
        <begin position="12"/>
        <end position="35"/>
    </location>
</feature>
<dbReference type="SMART" id="SM00304">
    <property type="entry name" value="HAMP"/>
    <property type="match status" value="1"/>
</dbReference>
<dbReference type="InterPro" id="IPR033479">
    <property type="entry name" value="dCache_1"/>
</dbReference>
<dbReference type="Pfam" id="PF00672">
    <property type="entry name" value="HAMP"/>
    <property type="match status" value="1"/>
</dbReference>
<dbReference type="Pfam" id="PF00015">
    <property type="entry name" value="MCPsignal"/>
    <property type="match status" value="1"/>
</dbReference>
<evidence type="ECO:0000256" key="2">
    <source>
        <dbReference type="ARBA" id="ARBA00022475"/>
    </source>
</evidence>
<dbReference type="PANTHER" id="PTHR32089">
    <property type="entry name" value="METHYL-ACCEPTING CHEMOTAXIS PROTEIN MCPB"/>
    <property type="match status" value="1"/>
</dbReference>
<proteinExistence type="inferred from homology"/>
<dbReference type="InterPro" id="IPR004089">
    <property type="entry name" value="MCPsignal_dom"/>
</dbReference>
<dbReference type="GO" id="GO:0007165">
    <property type="term" value="P:signal transduction"/>
    <property type="evidence" value="ECO:0007669"/>
    <property type="project" value="UniProtKB-KW"/>
</dbReference>
<dbReference type="PANTHER" id="PTHR32089:SF112">
    <property type="entry name" value="LYSOZYME-LIKE PROTEIN-RELATED"/>
    <property type="match status" value="1"/>
</dbReference>
<dbReference type="Gene3D" id="1.10.287.950">
    <property type="entry name" value="Methyl-accepting chemotaxis protein"/>
    <property type="match status" value="1"/>
</dbReference>
<evidence type="ECO:0000256" key="1">
    <source>
        <dbReference type="ARBA" id="ARBA00004651"/>
    </source>
</evidence>
<dbReference type="CDD" id="cd06225">
    <property type="entry name" value="HAMP"/>
    <property type="match status" value="1"/>
</dbReference>
<dbReference type="Gene3D" id="3.30.450.20">
    <property type="entry name" value="PAS domain"/>
    <property type="match status" value="1"/>
</dbReference>
<dbReference type="SMART" id="SM00283">
    <property type="entry name" value="MA"/>
    <property type="match status" value="1"/>
</dbReference>
<evidence type="ECO:0000313" key="13">
    <source>
        <dbReference type="EMBL" id="KMT22934.1"/>
    </source>
</evidence>
<evidence type="ECO:0000259" key="11">
    <source>
        <dbReference type="PROSITE" id="PS50111"/>
    </source>
</evidence>
<protein>
    <submittedName>
        <fullName evidence="13">Methyl-accepting chemotaxis protein McpC</fullName>
    </submittedName>
</protein>
<keyword evidence="2" id="KW-1003">Cell membrane</keyword>
<dbReference type="SUPFAM" id="SSF58104">
    <property type="entry name" value="Methyl-accepting chemotaxis protein (MCP) signaling domain"/>
    <property type="match status" value="1"/>
</dbReference>
<evidence type="ECO:0000256" key="4">
    <source>
        <dbReference type="ARBA" id="ARBA00022692"/>
    </source>
</evidence>
<keyword evidence="7 9" id="KW-0807">Transducer</keyword>
<comment type="similarity">
    <text evidence="8">Belongs to the methyl-accepting chemotaxis (MCP) protein family.</text>
</comment>
<dbReference type="PROSITE" id="PS50885">
    <property type="entry name" value="HAMP"/>
    <property type="match status" value="1"/>
</dbReference>
<dbReference type="Pfam" id="PF02743">
    <property type="entry name" value="dCache_1"/>
    <property type="match status" value="1"/>
</dbReference>
<reference evidence="13 14" key="1">
    <citation type="submission" date="2015-06" db="EMBL/GenBank/DDBJ databases">
        <title>Draft genome sequence of the purine-degrading Clostridium cylindrosporum HC-1 (DSM 605).</title>
        <authorList>
            <person name="Poehlein A."/>
            <person name="Schiel-Bengelsdorf B."/>
            <person name="Bengelsdorf F."/>
            <person name="Daniel R."/>
            <person name="Duerre P."/>
        </authorList>
    </citation>
    <scope>NUCLEOTIDE SEQUENCE [LARGE SCALE GENOMIC DNA]</scope>
    <source>
        <strain evidence="13 14">DSM 605</strain>
    </source>
</reference>
<evidence type="ECO:0000256" key="7">
    <source>
        <dbReference type="ARBA" id="ARBA00023224"/>
    </source>
</evidence>